<name>A0A4C1Y4P0_EUMVA</name>
<reference evidence="2 3" key="1">
    <citation type="journal article" date="2019" name="Commun. Biol.">
        <title>The bagworm genome reveals a unique fibroin gene that provides high tensile strength.</title>
        <authorList>
            <person name="Kono N."/>
            <person name="Nakamura H."/>
            <person name="Ohtoshi R."/>
            <person name="Tomita M."/>
            <person name="Numata K."/>
            <person name="Arakawa K."/>
        </authorList>
    </citation>
    <scope>NUCLEOTIDE SEQUENCE [LARGE SCALE GENOMIC DNA]</scope>
</reference>
<proteinExistence type="predicted"/>
<protein>
    <submittedName>
        <fullName evidence="2">Uncharacterized protein</fullName>
    </submittedName>
</protein>
<keyword evidence="3" id="KW-1185">Reference proteome</keyword>
<evidence type="ECO:0000313" key="2">
    <source>
        <dbReference type="EMBL" id="GBP70470.1"/>
    </source>
</evidence>
<sequence length="120" mass="13824">MLLHHEKNGQETQALAEVVDPAPFTTPQPSRGYLLLQTASDCIYRSRVNMSFCDLYAQPRHRRRRGVFSEARHDWISFALVKNRSVDWYVREMLALSSQTRVGGVDESFQSSFESSNNRS</sequence>
<dbReference type="EMBL" id="BGZK01001075">
    <property type="protein sequence ID" value="GBP70470.1"/>
    <property type="molecule type" value="Genomic_DNA"/>
</dbReference>
<feature type="region of interest" description="Disordered" evidence="1">
    <location>
        <begin position="101"/>
        <end position="120"/>
    </location>
</feature>
<dbReference type="AlphaFoldDB" id="A0A4C1Y4P0"/>
<evidence type="ECO:0000313" key="3">
    <source>
        <dbReference type="Proteomes" id="UP000299102"/>
    </source>
</evidence>
<comment type="caution">
    <text evidence="2">The sequence shown here is derived from an EMBL/GenBank/DDBJ whole genome shotgun (WGS) entry which is preliminary data.</text>
</comment>
<dbReference type="Proteomes" id="UP000299102">
    <property type="component" value="Unassembled WGS sequence"/>
</dbReference>
<accession>A0A4C1Y4P0</accession>
<organism evidence="2 3">
    <name type="scientific">Eumeta variegata</name>
    <name type="common">Bagworm moth</name>
    <name type="synonym">Eumeta japonica</name>
    <dbReference type="NCBI Taxonomy" id="151549"/>
    <lineage>
        <taxon>Eukaryota</taxon>
        <taxon>Metazoa</taxon>
        <taxon>Ecdysozoa</taxon>
        <taxon>Arthropoda</taxon>
        <taxon>Hexapoda</taxon>
        <taxon>Insecta</taxon>
        <taxon>Pterygota</taxon>
        <taxon>Neoptera</taxon>
        <taxon>Endopterygota</taxon>
        <taxon>Lepidoptera</taxon>
        <taxon>Glossata</taxon>
        <taxon>Ditrysia</taxon>
        <taxon>Tineoidea</taxon>
        <taxon>Psychidae</taxon>
        <taxon>Oiketicinae</taxon>
        <taxon>Eumeta</taxon>
    </lineage>
</organism>
<evidence type="ECO:0000256" key="1">
    <source>
        <dbReference type="SAM" id="MobiDB-lite"/>
    </source>
</evidence>
<feature type="compositionally biased region" description="Low complexity" evidence="1">
    <location>
        <begin position="107"/>
        <end position="120"/>
    </location>
</feature>
<gene>
    <name evidence="2" type="ORF">EVAR_52811_1</name>
</gene>